<dbReference type="InterPro" id="IPR000068">
    <property type="entry name" value="GPCR_3_Ca_sens_rcpt-rel"/>
</dbReference>
<dbReference type="Pfam" id="PF01094">
    <property type="entry name" value="ANF_receptor"/>
    <property type="match status" value="1"/>
</dbReference>
<keyword evidence="8" id="KW-0675">Receptor</keyword>
<evidence type="ECO:0000313" key="14">
    <source>
        <dbReference type="Proteomes" id="UP001066276"/>
    </source>
</evidence>
<dbReference type="SUPFAM" id="SSF53822">
    <property type="entry name" value="Periplasmic binding protein-like I"/>
    <property type="match status" value="1"/>
</dbReference>
<evidence type="ECO:0000256" key="1">
    <source>
        <dbReference type="ARBA" id="ARBA00004651"/>
    </source>
</evidence>
<keyword evidence="3" id="KW-0812">Transmembrane</keyword>
<dbReference type="AlphaFoldDB" id="A0AAV7KPX4"/>
<evidence type="ECO:0000313" key="13">
    <source>
        <dbReference type="EMBL" id="KAJ1080424.1"/>
    </source>
</evidence>
<dbReference type="PANTHER" id="PTHR24061">
    <property type="entry name" value="CALCIUM-SENSING RECEPTOR-RELATED"/>
    <property type="match status" value="1"/>
</dbReference>
<evidence type="ECO:0000256" key="9">
    <source>
        <dbReference type="ARBA" id="ARBA00023180"/>
    </source>
</evidence>
<name>A0AAV7KPX4_PLEWA</name>
<feature type="signal peptide" evidence="11">
    <location>
        <begin position="1"/>
        <end position="20"/>
    </location>
</feature>
<keyword evidence="10" id="KW-0807">Transducer</keyword>
<comment type="caution">
    <text evidence="13">The sequence shown here is derived from an EMBL/GenBank/DDBJ whole genome shotgun (WGS) entry which is preliminary data.</text>
</comment>
<dbReference type="PANTHER" id="PTHR24061:SF599">
    <property type="entry name" value="G-PROTEIN COUPLED RECEPTORS FAMILY 3 PROFILE DOMAIN-CONTAINING PROTEIN"/>
    <property type="match status" value="1"/>
</dbReference>
<gene>
    <name evidence="13" type="ORF">NDU88_000630</name>
</gene>
<keyword evidence="7" id="KW-0472">Membrane</keyword>
<keyword evidence="5" id="KW-1133">Transmembrane helix</keyword>
<keyword evidence="9" id="KW-0325">Glycoprotein</keyword>
<evidence type="ECO:0000259" key="12">
    <source>
        <dbReference type="Pfam" id="PF01094"/>
    </source>
</evidence>
<keyword evidence="2" id="KW-1003">Cell membrane</keyword>
<evidence type="ECO:0000256" key="5">
    <source>
        <dbReference type="ARBA" id="ARBA00022989"/>
    </source>
</evidence>
<dbReference type="FunFam" id="3.40.50.2300:FF:000016">
    <property type="entry name" value="Taste 1 receptor member 2"/>
    <property type="match status" value="1"/>
</dbReference>
<proteinExistence type="predicted"/>
<dbReference type="PRINTS" id="PR00248">
    <property type="entry name" value="GPCRMGR"/>
</dbReference>
<dbReference type="InterPro" id="IPR028082">
    <property type="entry name" value="Peripla_BP_I"/>
</dbReference>
<reference evidence="13" key="1">
    <citation type="journal article" date="2022" name="bioRxiv">
        <title>Sequencing and chromosome-scale assembly of the giantPleurodeles waltlgenome.</title>
        <authorList>
            <person name="Brown T."/>
            <person name="Elewa A."/>
            <person name="Iarovenko S."/>
            <person name="Subramanian E."/>
            <person name="Araus A.J."/>
            <person name="Petzold A."/>
            <person name="Susuki M."/>
            <person name="Suzuki K.-i.T."/>
            <person name="Hayashi T."/>
            <person name="Toyoda A."/>
            <person name="Oliveira C."/>
            <person name="Osipova E."/>
            <person name="Leigh N.D."/>
            <person name="Simon A."/>
            <person name="Yun M.H."/>
        </authorList>
    </citation>
    <scope>NUCLEOTIDE SEQUENCE</scope>
    <source>
        <strain evidence="13">20211129_DDA</strain>
        <tissue evidence="13">Liver</tissue>
    </source>
</reference>
<dbReference type="GO" id="GO:0005886">
    <property type="term" value="C:plasma membrane"/>
    <property type="evidence" value="ECO:0007669"/>
    <property type="project" value="UniProtKB-SubCell"/>
</dbReference>
<evidence type="ECO:0000256" key="2">
    <source>
        <dbReference type="ARBA" id="ARBA00022475"/>
    </source>
</evidence>
<feature type="chain" id="PRO_5043776054" description="Receptor ligand binding region domain-containing protein" evidence="11">
    <location>
        <begin position="21"/>
        <end position="571"/>
    </location>
</feature>
<comment type="subcellular location">
    <subcellularLocation>
        <location evidence="1">Cell membrane</location>
        <topology evidence="1">Multi-pass membrane protein</topology>
    </subcellularLocation>
</comment>
<keyword evidence="14" id="KW-1185">Reference proteome</keyword>
<dbReference type="FunFam" id="3.40.50.2300:FF:000728">
    <property type="entry name" value="Uncharacterized protein"/>
    <property type="match status" value="1"/>
</dbReference>
<sequence length="571" mass="63975">MLCVRLSSLVLVSVCSRVEARVEATCRLSSEEVRGYAKEGDILIGGIFAVHLPDFTPISFVTKPSWVGRKTFSLQSYQWLQAMVFAVEEINRSPTLLPNVTLGFRIHDSCMMMKPVLEGTFWMLSERKLPIPNYRCLDKKPLAGIVGDTISLHSVQMARVLGLYRYPQISYFSTSPLLSDRQHFPSFFRTIPSDDFQAQGLGQLVIHFGWTWVGILATDNDYGQHGVQILQQELVKAGACIAFTEYIRNIYAEKNAQLLAKAIRGSSANAIIFFSSDILLIPLMDELVGENMTRRIWIASEAWSTSPLLSVEKYSSILSGSIGFAIHSGDIPGFKEHFTSIHPSVSPEDIFMKEFWENNFNCKWQEETPPQISWNYSTKYCLENDQLDISKTFYSDLVVPRVTYNVYSAVYALAVSLHDLYSCRARQGPFYHGTCADILAFQPWQLLHYVRNVRSRKEAGSELTFDAGGNPQTQYDIVNWQPGIDGTLKQVIVGRYKGNAPARNRSLHLSAVVLASLVTGKLLSKGSPSAVFCVCLALQEKFLMQPTLLNVPSAPGMRGQTPSRTDASQRL</sequence>
<accession>A0AAV7KPX4</accession>
<keyword evidence="4 11" id="KW-0732">Signal</keyword>
<evidence type="ECO:0000256" key="3">
    <source>
        <dbReference type="ARBA" id="ARBA00022692"/>
    </source>
</evidence>
<evidence type="ECO:0000256" key="7">
    <source>
        <dbReference type="ARBA" id="ARBA00023136"/>
    </source>
</evidence>
<keyword evidence="6" id="KW-0297">G-protein coupled receptor</keyword>
<evidence type="ECO:0000256" key="4">
    <source>
        <dbReference type="ARBA" id="ARBA00022729"/>
    </source>
</evidence>
<protein>
    <recommendedName>
        <fullName evidence="12">Receptor ligand binding region domain-containing protein</fullName>
    </recommendedName>
</protein>
<dbReference type="Gene3D" id="3.40.50.2300">
    <property type="match status" value="2"/>
</dbReference>
<dbReference type="InterPro" id="IPR000337">
    <property type="entry name" value="GPCR_3"/>
</dbReference>
<evidence type="ECO:0000256" key="11">
    <source>
        <dbReference type="SAM" id="SignalP"/>
    </source>
</evidence>
<dbReference type="PRINTS" id="PR00592">
    <property type="entry name" value="CASENSINGR"/>
</dbReference>
<evidence type="ECO:0000256" key="6">
    <source>
        <dbReference type="ARBA" id="ARBA00023040"/>
    </source>
</evidence>
<dbReference type="GO" id="GO:0004930">
    <property type="term" value="F:G protein-coupled receptor activity"/>
    <property type="evidence" value="ECO:0007669"/>
    <property type="project" value="UniProtKB-KW"/>
</dbReference>
<dbReference type="InterPro" id="IPR001828">
    <property type="entry name" value="ANF_lig-bd_rcpt"/>
</dbReference>
<dbReference type="Proteomes" id="UP001066276">
    <property type="component" value="Chromosome 12"/>
</dbReference>
<organism evidence="13 14">
    <name type="scientific">Pleurodeles waltl</name>
    <name type="common">Iberian ribbed newt</name>
    <dbReference type="NCBI Taxonomy" id="8319"/>
    <lineage>
        <taxon>Eukaryota</taxon>
        <taxon>Metazoa</taxon>
        <taxon>Chordata</taxon>
        <taxon>Craniata</taxon>
        <taxon>Vertebrata</taxon>
        <taxon>Euteleostomi</taxon>
        <taxon>Amphibia</taxon>
        <taxon>Batrachia</taxon>
        <taxon>Caudata</taxon>
        <taxon>Salamandroidea</taxon>
        <taxon>Salamandridae</taxon>
        <taxon>Pleurodelinae</taxon>
        <taxon>Pleurodeles</taxon>
    </lineage>
</organism>
<dbReference type="EMBL" id="JANPWB010000016">
    <property type="protein sequence ID" value="KAJ1080424.1"/>
    <property type="molecule type" value="Genomic_DNA"/>
</dbReference>
<evidence type="ECO:0000256" key="10">
    <source>
        <dbReference type="ARBA" id="ARBA00023224"/>
    </source>
</evidence>
<feature type="domain" description="Receptor ligand binding region" evidence="12">
    <location>
        <begin position="78"/>
        <end position="482"/>
    </location>
</feature>
<evidence type="ECO:0000256" key="8">
    <source>
        <dbReference type="ARBA" id="ARBA00023170"/>
    </source>
</evidence>